<dbReference type="AlphaFoldDB" id="A0A2A9MHQ0"/>
<comment type="caution">
    <text evidence="2">The sequence shown here is derived from an EMBL/GenBank/DDBJ whole genome shotgun (WGS) entry which is preliminary data.</text>
</comment>
<evidence type="ECO:0000256" key="1">
    <source>
        <dbReference type="SAM" id="MobiDB-lite"/>
    </source>
</evidence>
<dbReference type="VEuPathDB" id="ToxoDB:BESB_060040"/>
<feature type="region of interest" description="Disordered" evidence="1">
    <location>
        <begin position="33"/>
        <end position="53"/>
    </location>
</feature>
<dbReference type="GeneID" id="40310932"/>
<keyword evidence="3" id="KW-1185">Reference proteome</keyword>
<dbReference type="KEGG" id="bbes:BESB_060040"/>
<accession>A0A2A9MHQ0</accession>
<proteinExistence type="predicted"/>
<dbReference type="OrthoDB" id="328231at2759"/>
<name>A0A2A9MHQ0_BESBE</name>
<gene>
    <name evidence="2" type="ORF">BESB_060040</name>
</gene>
<reference evidence="2 3" key="1">
    <citation type="submission" date="2017-09" db="EMBL/GenBank/DDBJ databases">
        <title>Genome sequencing of Besnoitia besnoiti strain Bb-Ger1.</title>
        <authorList>
            <person name="Schares G."/>
            <person name="Venepally P."/>
            <person name="Lorenzi H.A."/>
        </authorList>
    </citation>
    <scope>NUCLEOTIDE SEQUENCE [LARGE SCALE GENOMIC DNA]</scope>
    <source>
        <strain evidence="2 3">Bb-Ger1</strain>
    </source>
</reference>
<sequence length="138" mass="15017">MSQPTSPTVSAGTPVACDTEERQLGMEHNPMDGLIYTDNETQSIGGNSIGCPPPVSPVAQTSPFLYQMSSSQQPGMMYPSTEAVMPPAGHHQMMWFNPAAMGYTNTSHGFDPREGYPVVYPYVPMPVPIEKKKRGFCC</sequence>
<dbReference type="RefSeq" id="XP_029219126.1">
    <property type="nucleotide sequence ID" value="XM_029364418.1"/>
</dbReference>
<protein>
    <submittedName>
        <fullName evidence="2">Uncharacterized protein</fullName>
    </submittedName>
</protein>
<dbReference type="EMBL" id="NWUJ01000005">
    <property type="protein sequence ID" value="PFH35117.1"/>
    <property type="molecule type" value="Genomic_DNA"/>
</dbReference>
<organism evidence="2 3">
    <name type="scientific">Besnoitia besnoiti</name>
    <name type="common">Apicomplexan protozoan</name>
    <dbReference type="NCBI Taxonomy" id="94643"/>
    <lineage>
        <taxon>Eukaryota</taxon>
        <taxon>Sar</taxon>
        <taxon>Alveolata</taxon>
        <taxon>Apicomplexa</taxon>
        <taxon>Conoidasida</taxon>
        <taxon>Coccidia</taxon>
        <taxon>Eucoccidiorida</taxon>
        <taxon>Eimeriorina</taxon>
        <taxon>Sarcocystidae</taxon>
        <taxon>Besnoitia</taxon>
    </lineage>
</organism>
<dbReference type="Proteomes" id="UP000224006">
    <property type="component" value="Chromosome V"/>
</dbReference>
<evidence type="ECO:0000313" key="3">
    <source>
        <dbReference type="Proteomes" id="UP000224006"/>
    </source>
</evidence>
<evidence type="ECO:0000313" key="2">
    <source>
        <dbReference type="EMBL" id="PFH35117.1"/>
    </source>
</evidence>